<organism evidence="4 5">
    <name type="scientific">Dimorphilus gyrociliatus</name>
    <dbReference type="NCBI Taxonomy" id="2664684"/>
    <lineage>
        <taxon>Eukaryota</taxon>
        <taxon>Metazoa</taxon>
        <taxon>Spiralia</taxon>
        <taxon>Lophotrochozoa</taxon>
        <taxon>Annelida</taxon>
        <taxon>Polychaeta</taxon>
        <taxon>Polychaeta incertae sedis</taxon>
        <taxon>Dinophilidae</taxon>
        <taxon>Dimorphilus</taxon>
    </lineage>
</organism>
<dbReference type="GO" id="GO:1902176">
    <property type="term" value="P:negative regulation of oxidative stress-induced intrinsic apoptotic signaling pathway"/>
    <property type="evidence" value="ECO:0007669"/>
    <property type="project" value="TreeGrafter"/>
</dbReference>
<dbReference type="PANTHER" id="PTHR46161:SF1">
    <property type="entry name" value="NUCLEOSIDE DIPHOSPHATE KINASE HOMOLOG 5"/>
    <property type="match status" value="1"/>
</dbReference>
<feature type="domain" description="Nucleoside diphosphate kinase-like" evidence="3">
    <location>
        <begin position="7"/>
        <end position="145"/>
    </location>
</feature>
<dbReference type="SMART" id="SM00562">
    <property type="entry name" value="NDK"/>
    <property type="match status" value="1"/>
</dbReference>
<dbReference type="OrthoDB" id="1729737at2759"/>
<name>A0A7I8V7Q6_9ANNE</name>
<dbReference type="GO" id="GO:0005929">
    <property type="term" value="C:cilium"/>
    <property type="evidence" value="ECO:0007669"/>
    <property type="project" value="TreeGrafter"/>
</dbReference>
<dbReference type="SUPFAM" id="SSF54919">
    <property type="entry name" value="Nucleoside diphosphate kinase, NDK"/>
    <property type="match status" value="1"/>
</dbReference>
<comment type="caution">
    <text evidence="4">The sequence shown here is derived from an EMBL/GenBank/DDBJ whole genome shotgun (WGS) entry which is preliminary data.</text>
</comment>
<evidence type="ECO:0000313" key="5">
    <source>
        <dbReference type="Proteomes" id="UP000549394"/>
    </source>
</evidence>
<reference evidence="4 5" key="1">
    <citation type="submission" date="2020-08" db="EMBL/GenBank/DDBJ databases">
        <authorList>
            <person name="Hejnol A."/>
        </authorList>
    </citation>
    <scope>NUCLEOTIDE SEQUENCE [LARGE SCALE GENOMIC DNA]</scope>
</reference>
<evidence type="ECO:0000313" key="4">
    <source>
        <dbReference type="EMBL" id="CAD5110642.1"/>
    </source>
</evidence>
<keyword evidence="5" id="KW-1185">Reference proteome</keyword>
<dbReference type="Pfam" id="PF00334">
    <property type="entry name" value="NDK"/>
    <property type="match status" value="1"/>
</dbReference>
<sequence>MFNNIFVEKTVLIIKPEAVAKESEISNALLKFGFNIINRRKVHLTPEVASDFYREFIEETLFFNLIEAITCGPCVIYCLARKSAVHFLKQLVGPADVVMAKRTNPDCLRAIYGLDRLRNGLHASSNRESSDRELRFFFSSNLIIEPLMNKLETEDYLE</sequence>
<protein>
    <recommendedName>
        <fullName evidence="3">Nucleoside diphosphate kinase-like domain-containing protein</fullName>
    </recommendedName>
</protein>
<evidence type="ECO:0000256" key="1">
    <source>
        <dbReference type="ARBA" id="ARBA00008142"/>
    </source>
</evidence>
<dbReference type="AlphaFoldDB" id="A0A7I8V7Q6"/>
<dbReference type="PROSITE" id="PS51374">
    <property type="entry name" value="NDPK_LIKE"/>
    <property type="match status" value="1"/>
</dbReference>
<dbReference type="InterPro" id="IPR036850">
    <property type="entry name" value="NDK-like_dom_sf"/>
</dbReference>
<dbReference type="EMBL" id="CAJFCJ010000001">
    <property type="protein sequence ID" value="CAD5110642.1"/>
    <property type="molecule type" value="Genomic_DNA"/>
</dbReference>
<comment type="similarity">
    <text evidence="1 2">Belongs to the NDK family.</text>
</comment>
<dbReference type="Gene3D" id="3.30.70.141">
    <property type="entry name" value="Nucleoside diphosphate kinase-like domain"/>
    <property type="match status" value="1"/>
</dbReference>
<dbReference type="InterPro" id="IPR034907">
    <property type="entry name" value="NDK-like_dom"/>
</dbReference>
<dbReference type="GO" id="GO:0003341">
    <property type="term" value="P:cilium movement"/>
    <property type="evidence" value="ECO:0007669"/>
    <property type="project" value="TreeGrafter"/>
</dbReference>
<comment type="caution">
    <text evidence="2">Lacks conserved residue(s) required for the propagation of feature annotation.</text>
</comment>
<evidence type="ECO:0000256" key="2">
    <source>
        <dbReference type="PROSITE-ProRule" id="PRU00706"/>
    </source>
</evidence>
<evidence type="ECO:0000259" key="3">
    <source>
        <dbReference type="SMART" id="SM00562"/>
    </source>
</evidence>
<gene>
    <name evidence="4" type="ORF">DGYR_LOCUS19</name>
</gene>
<accession>A0A7I8V7Q6</accession>
<proteinExistence type="inferred from homology"/>
<dbReference type="Proteomes" id="UP000549394">
    <property type="component" value="Unassembled WGS sequence"/>
</dbReference>
<dbReference type="PANTHER" id="PTHR46161">
    <property type="entry name" value="NUCLEOSIDE DIPHOSPHATE KINASE"/>
    <property type="match status" value="1"/>
</dbReference>